<proteinExistence type="evidence at transcript level"/>
<evidence type="ECO:0000256" key="5">
    <source>
        <dbReference type="ARBA" id="ARBA00023157"/>
    </source>
</evidence>
<dbReference type="GO" id="GO:0052689">
    <property type="term" value="F:carboxylic ester hydrolase activity"/>
    <property type="evidence" value="ECO:0007669"/>
    <property type="project" value="UniProtKB-KW"/>
</dbReference>
<dbReference type="EC" id="3.1.1.-" evidence="7"/>
<dbReference type="PROSITE" id="PS00122">
    <property type="entry name" value="CARBOXYLESTERASE_B_1"/>
    <property type="match status" value="1"/>
</dbReference>
<keyword evidence="5" id="KW-1015">Disulfide bond</keyword>
<keyword evidence="4 7" id="KW-0378">Hydrolase</keyword>
<dbReference type="InterPro" id="IPR019819">
    <property type="entry name" value="Carboxylesterase_B_CS"/>
</dbReference>
<dbReference type="PROSITE" id="PS00941">
    <property type="entry name" value="CARBOXYLESTERASE_B_2"/>
    <property type="match status" value="1"/>
</dbReference>
<evidence type="ECO:0000256" key="2">
    <source>
        <dbReference type="ARBA" id="ARBA00010515"/>
    </source>
</evidence>
<evidence type="ECO:0000256" key="1">
    <source>
        <dbReference type="ARBA" id="ARBA00005964"/>
    </source>
</evidence>
<dbReference type="InterPro" id="IPR002018">
    <property type="entry name" value="CarbesteraseB"/>
</dbReference>
<feature type="chain" id="PRO_5026373961" description="Carboxylic ester hydrolase" evidence="7">
    <location>
        <begin position="25"/>
        <end position="564"/>
    </location>
</feature>
<feature type="signal peptide" evidence="7">
    <location>
        <begin position="1"/>
        <end position="24"/>
    </location>
</feature>
<dbReference type="CDD" id="cd00312">
    <property type="entry name" value="Esterase_lipase"/>
    <property type="match status" value="1"/>
</dbReference>
<evidence type="ECO:0000313" key="9">
    <source>
        <dbReference type="EMBL" id="QID41586.1"/>
    </source>
</evidence>
<evidence type="ECO:0000256" key="4">
    <source>
        <dbReference type="ARBA" id="ARBA00022801"/>
    </source>
</evidence>
<dbReference type="Pfam" id="PF00135">
    <property type="entry name" value="COesterase"/>
    <property type="match status" value="1"/>
</dbReference>
<protein>
    <recommendedName>
        <fullName evidence="7">Carboxylic ester hydrolase</fullName>
        <ecNumber evidence="7">3.1.1.-</ecNumber>
    </recommendedName>
</protein>
<feature type="domain" description="Carboxylesterase type B" evidence="8">
    <location>
        <begin position="27"/>
        <end position="541"/>
    </location>
</feature>
<organism evidence="9">
    <name type="scientific">Ostrinia furnacalis</name>
    <name type="common">Asian corn borer</name>
    <dbReference type="NCBI Taxonomy" id="93504"/>
    <lineage>
        <taxon>Eukaryota</taxon>
        <taxon>Metazoa</taxon>
        <taxon>Ecdysozoa</taxon>
        <taxon>Arthropoda</taxon>
        <taxon>Hexapoda</taxon>
        <taxon>Insecta</taxon>
        <taxon>Pterygota</taxon>
        <taxon>Neoptera</taxon>
        <taxon>Endopterygota</taxon>
        <taxon>Lepidoptera</taxon>
        <taxon>Glossata</taxon>
        <taxon>Ditrysia</taxon>
        <taxon>Pyraloidea</taxon>
        <taxon>Crambidae</taxon>
        <taxon>Pyraustinae</taxon>
        <taxon>Ostrinia</taxon>
    </lineage>
</organism>
<comment type="similarity">
    <text evidence="1 7">Belongs to the type-B carboxylesterase/lipase family.</text>
</comment>
<sequence length="564" mass="63905">MMRFDLRLPFTFTIVVLFTCNVNSEKRPLVSTPLGDIEGYYMKTREGKEISAFTSIPFAVPPLKDLRFQAPVPVQPWEGVLDGSKTTPACVQRNPYVRQKEIVGQEDCLYLNIYTPYNNNDLIHENNLLPVMVFIHGGGWMCGDSSTYMYGPQYLLDNDVLLVTINYRLGPLGFLSTLDEHCPGNNGLKDQQEALRFIQKTIESFGGDKNSVTIFGESAGGASAHFHMLSKTSQGLFHKAISESGTALVPWAEAPPGEALRNAFQLAKFLDCPQAPSEAMIKCLRTKDSYDIIGTEFQFYVWDYEPMTPFKAVVEPDLPGAFLTKSVRKINDVPAVPWMTGLTKDEGCLKSAWITNNETRLKEFMSGFDIIAPVTYYYDNSPYADEITKKIKEKYLKDDSFETLKWGILQMYTDSYFAYPALEAVEQTLSYSKSPIYLYELAYRATNSFSEIFGDLEGDYGVCHADDLMHLFPIHFLSKQMSPNDIEMGKLIRNMFTNFATSGNPNKPVSIPAKWEPATSGSKMEYLEIGSEQTMRLNLASRSKFWDNLPLWHNLRSRKFIDEL</sequence>
<evidence type="ECO:0000256" key="3">
    <source>
        <dbReference type="ARBA" id="ARBA00022487"/>
    </source>
</evidence>
<evidence type="ECO:0000256" key="7">
    <source>
        <dbReference type="RuleBase" id="RU361235"/>
    </source>
</evidence>
<keyword evidence="3" id="KW-0719">Serine esterase</keyword>
<evidence type="ECO:0000256" key="6">
    <source>
        <dbReference type="ARBA" id="ARBA00023180"/>
    </source>
</evidence>
<dbReference type="EMBL" id="MN149546">
    <property type="protein sequence ID" value="QID41586.1"/>
    <property type="molecule type" value="mRNA"/>
</dbReference>
<evidence type="ECO:0000259" key="8">
    <source>
        <dbReference type="Pfam" id="PF00135"/>
    </source>
</evidence>
<dbReference type="InterPro" id="IPR029058">
    <property type="entry name" value="AB_hydrolase_fold"/>
</dbReference>
<dbReference type="InterPro" id="IPR019826">
    <property type="entry name" value="Carboxylesterase_B_AS"/>
</dbReference>
<accession>A0A6G6B0D9</accession>
<dbReference type="SUPFAM" id="SSF53474">
    <property type="entry name" value="alpha/beta-Hydrolases"/>
    <property type="match status" value="1"/>
</dbReference>
<dbReference type="AlphaFoldDB" id="A0A6G6B0D9"/>
<comment type="similarity">
    <text evidence="2">Belongs to the 'GDXG' lipolytic enzyme family.</text>
</comment>
<dbReference type="PANTHER" id="PTHR43142">
    <property type="entry name" value="CARBOXYLIC ESTER HYDROLASE"/>
    <property type="match status" value="1"/>
</dbReference>
<keyword evidence="7" id="KW-0732">Signal</keyword>
<reference evidence="9" key="1">
    <citation type="submission" date="2019-07" db="EMBL/GenBank/DDBJ databases">
        <title>Putative carboxylesterases identified in the antennae of Ostrinia furnacalis.</title>
        <authorList>
            <person name="Liu S."/>
        </authorList>
    </citation>
    <scope>NUCLEOTIDE SEQUENCE</scope>
    <source>
        <strain evidence="9">HF</strain>
    </source>
</reference>
<dbReference type="Gene3D" id="3.40.50.1820">
    <property type="entry name" value="alpha/beta hydrolase"/>
    <property type="match status" value="1"/>
</dbReference>
<dbReference type="PROSITE" id="PS01173">
    <property type="entry name" value="LIPASE_GDXG_HIS"/>
    <property type="match status" value="1"/>
</dbReference>
<keyword evidence="6" id="KW-0325">Glycoprotein</keyword>
<name>A0A6G6B0D9_OSTFU</name>
<dbReference type="InterPro" id="IPR002168">
    <property type="entry name" value="Lipase_GDXG_HIS_AS"/>
</dbReference>
<dbReference type="PANTHER" id="PTHR43142:SF1">
    <property type="entry name" value="CARBOXYLIC ESTER HYDROLASE"/>
    <property type="match status" value="1"/>
</dbReference>